<dbReference type="EMBL" id="RKHJ01000001">
    <property type="protein sequence ID" value="ROR65428.1"/>
    <property type="molecule type" value="Genomic_DNA"/>
</dbReference>
<feature type="domain" description="DUF1206" evidence="3">
    <location>
        <begin position="125"/>
        <end position="191"/>
    </location>
</feature>
<feature type="region of interest" description="Disordered" evidence="1">
    <location>
        <begin position="1"/>
        <end position="35"/>
    </location>
</feature>
<dbReference type="AlphaFoldDB" id="A0A3N2AR82"/>
<feature type="transmembrane region" description="Helical" evidence="2">
    <location>
        <begin position="207"/>
        <end position="234"/>
    </location>
</feature>
<dbReference type="InterPro" id="IPR009597">
    <property type="entry name" value="DUF1206"/>
</dbReference>
<feature type="compositionally biased region" description="Basic and acidic residues" evidence="1">
    <location>
        <begin position="1"/>
        <end position="11"/>
    </location>
</feature>
<feature type="domain" description="DUF1206" evidence="3">
    <location>
        <begin position="214"/>
        <end position="281"/>
    </location>
</feature>
<protein>
    <submittedName>
        <fullName evidence="4">Uncharacterized protein DUF1206</fullName>
    </submittedName>
</protein>
<keyword evidence="2" id="KW-0472">Membrane</keyword>
<feature type="transmembrane region" description="Helical" evidence="2">
    <location>
        <begin position="165"/>
        <end position="186"/>
    </location>
</feature>
<evidence type="ECO:0000256" key="1">
    <source>
        <dbReference type="SAM" id="MobiDB-lite"/>
    </source>
</evidence>
<accession>A0A3N2AR82</accession>
<evidence type="ECO:0000256" key="2">
    <source>
        <dbReference type="SAM" id="Phobius"/>
    </source>
</evidence>
<sequence length="283" mass="28269">MTGDARPEVPARADGAGGASHSPARKAQDAAAGVEDHRATSWVEAAGQSANGVVHVVIGGIGLSVAFGAGGSADQSGAMRALRETPVGGLALWVVGVALVALALHAFVIAVADSRDERRNAMRAAGRGIGHAVVGGTALVFALGGSVDGEDATESFSTGVLQHPVGPWLLGVAGLVIAGVGIAFVIRGARRTFFEDVAPPRRFRRIVEALGAPGFIAKGVAVTIVGGLFVVGAVRHDPGETGGLDGALQSLTTVPGGVVALVAIAVGLIVYGVYCVARGVWAR</sequence>
<keyword evidence="2" id="KW-1133">Transmembrane helix</keyword>
<dbReference type="Pfam" id="PF06724">
    <property type="entry name" value="DUF1206"/>
    <property type="match status" value="3"/>
</dbReference>
<name>A0A3N2AR82_9MICO</name>
<dbReference type="Proteomes" id="UP000275456">
    <property type="component" value="Unassembled WGS sequence"/>
</dbReference>
<proteinExistence type="predicted"/>
<evidence type="ECO:0000259" key="3">
    <source>
        <dbReference type="Pfam" id="PF06724"/>
    </source>
</evidence>
<keyword evidence="5" id="KW-1185">Reference proteome</keyword>
<dbReference type="RefSeq" id="WP_123696519.1">
    <property type="nucleotide sequence ID" value="NZ_RKHJ01000001.1"/>
</dbReference>
<feature type="transmembrane region" description="Helical" evidence="2">
    <location>
        <begin position="90"/>
        <end position="112"/>
    </location>
</feature>
<evidence type="ECO:0000313" key="5">
    <source>
        <dbReference type="Proteomes" id="UP000275456"/>
    </source>
</evidence>
<evidence type="ECO:0000313" key="4">
    <source>
        <dbReference type="EMBL" id="ROR65428.1"/>
    </source>
</evidence>
<feature type="domain" description="DUF1206" evidence="3">
    <location>
        <begin position="46"/>
        <end position="112"/>
    </location>
</feature>
<feature type="transmembrane region" description="Helical" evidence="2">
    <location>
        <begin position="52"/>
        <end position="70"/>
    </location>
</feature>
<dbReference type="OrthoDB" id="4552598at2"/>
<organism evidence="4 5">
    <name type="scientific">Agrococcus jenensis</name>
    <dbReference type="NCBI Taxonomy" id="46353"/>
    <lineage>
        <taxon>Bacteria</taxon>
        <taxon>Bacillati</taxon>
        <taxon>Actinomycetota</taxon>
        <taxon>Actinomycetes</taxon>
        <taxon>Micrococcales</taxon>
        <taxon>Microbacteriaceae</taxon>
        <taxon>Agrococcus</taxon>
    </lineage>
</organism>
<feature type="transmembrane region" description="Helical" evidence="2">
    <location>
        <begin position="254"/>
        <end position="277"/>
    </location>
</feature>
<feature type="transmembrane region" description="Helical" evidence="2">
    <location>
        <begin position="124"/>
        <end position="145"/>
    </location>
</feature>
<keyword evidence="2" id="KW-0812">Transmembrane</keyword>
<comment type="caution">
    <text evidence="4">The sequence shown here is derived from an EMBL/GenBank/DDBJ whole genome shotgun (WGS) entry which is preliminary data.</text>
</comment>
<gene>
    <name evidence="4" type="ORF">EDD26_0794</name>
</gene>
<reference evidence="4 5" key="1">
    <citation type="submission" date="2018-11" db="EMBL/GenBank/DDBJ databases">
        <title>Sequencing the genomes of 1000 actinobacteria strains.</title>
        <authorList>
            <person name="Klenk H.-P."/>
        </authorList>
    </citation>
    <scope>NUCLEOTIDE SEQUENCE [LARGE SCALE GENOMIC DNA]</scope>
    <source>
        <strain evidence="4 5">DSM 9580</strain>
    </source>
</reference>